<feature type="region of interest" description="Disordered" evidence="1">
    <location>
        <begin position="223"/>
        <end position="256"/>
    </location>
</feature>
<protein>
    <submittedName>
        <fullName evidence="2">Uncharacterized protein</fullName>
    </submittedName>
</protein>
<name>A0A150G4V8_GONPE</name>
<organism evidence="2 3">
    <name type="scientific">Gonium pectorale</name>
    <name type="common">Green alga</name>
    <dbReference type="NCBI Taxonomy" id="33097"/>
    <lineage>
        <taxon>Eukaryota</taxon>
        <taxon>Viridiplantae</taxon>
        <taxon>Chlorophyta</taxon>
        <taxon>core chlorophytes</taxon>
        <taxon>Chlorophyceae</taxon>
        <taxon>CS clade</taxon>
        <taxon>Chlamydomonadales</taxon>
        <taxon>Volvocaceae</taxon>
        <taxon>Gonium</taxon>
    </lineage>
</organism>
<feature type="compositionally biased region" description="Low complexity" evidence="1">
    <location>
        <begin position="238"/>
        <end position="252"/>
    </location>
</feature>
<gene>
    <name evidence="2" type="ORF">GPECTOR_61g807</name>
</gene>
<sequence length="392" mass="38748">MAGFEVCLRLAEAVLGRTDAANQAGRRRQKAAARWGVGAIPGGVSAAGPAVAPVRASDAGGRGGPAAAQPAASAVQPAGPLVAGDGRCCDCCNVDPVAYERVGSRTLILKTGLLLFSLGLPKYPASPPGPDVAAALRPLRKAAFMLKLAGEIAVLGLSDHRPGRELPAAASHIVARVLPEAARLLQVLRPLTRGGGDEELVDSSLALLLSVFPLPATAAARAASAGSESDGGSDHSGDTGSSASGRGSYSESDGGCDAADHNMASGSGVRGGVGCAGNMSSGDSGSRAGAASGDAASWRQLLLVELRLPALLGAALEQLDEAGDAGVAGSGGGKRLPERITSLNTIVVKALAALAAWAPGELARMVAAADRTAAVGRGHGGPLPTTALLRQA</sequence>
<proteinExistence type="predicted"/>
<accession>A0A150G4V8</accession>
<keyword evidence="3" id="KW-1185">Reference proteome</keyword>
<dbReference type="AlphaFoldDB" id="A0A150G4V8"/>
<comment type="caution">
    <text evidence="2">The sequence shown here is derived from an EMBL/GenBank/DDBJ whole genome shotgun (WGS) entry which is preliminary data.</text>
</comment>
<evidence type="ECO:0000313" key="3">
    <source>
        <dbReference type="Proteomes" id="UP000075714"/>
    </source>
</evidence>
<dbReference type="EMBL" id="LSYV01000062">
    <property type="protein sequence ID" value="KXZ44854.1"/>
    <property type="molecule type" value="Genomic_DNA"/>
</dbReference>
<dbReference type="Proteomes" id="UP000075714">
    <property type="component" value="Unassembled WGS sequence"/>
</dbReference>
<reference evidence="3" key="1">
    <citation type="journal article" date="2016" name="Nat. Commun.">
        <title>The Gonium pectorale genome demonstrates co-option of cell cycle regulation during the evolution of multicellularity.</title>
        <authorList>
            <person name="Hanschen E.R."/>
            <person name="Marriage T.N."/>
            <person name="Ferris P.J."/>
            <person name="Hamaji T."/>
            <person name="Toyoda A."/>
            <person name="Fujiyama A."/>
            <person name="Neme R."/>
            <person name="Noguchi H."/>
            <person name="Minakuchi Y."/>
            <person name="Suzuki M."/>
            <person name="Kawai-Toyooka H."/>
            <person name="Smith D.R."/>
            <person name="Sparks H."/>
            <person name="Anderson J."/>
            <person name="Bakaric R."/>
            <person name="Luria V."/>
            <person name="Karger A."/>
            <person name="Kirschner M.W."/>
            <person name="Durand P.M."/>
            <person name="Michod R.E."/>
            <person name="Nozaki H."/>
            <person name="Olson B.J."/>
        </authorList>
    </citation>
    <scope>NUCLEOTIDE SEQUENCE [LARGE SCALE GENOMIC DNA]</scope>
    <source>
        <strain evidence="3">NIES-2863</strain>
    </source>
</reference>
<evidence type="ECO:0000313" key="2">
    <source>
        <dbReference type="EMBL" id="KXZ44854.1"/>
    </source>
</evidence>
<evidence type="ECO:0000256" key="1">
    <source>
        <dbReference type="SAM" id="MobiDB-lite"/>
    </source>
</evidence>